<evidence type="ECO:0000313" key="1">
    <source>
        <dbReference type="EMBL" id="QXN93225.1"/>
    </source>
</evidence>
<name>A0ABX8RXY3_NOCIO</name>
<reference evidence="1 2" key="1">
    <citation type="submission" date="2021-07" db="EMBL/GenBank/DDBJ databases">
        <title>Whole Genome Sequence of Nocardia Iowensis.</title>
        <authorList>
            <person name="Lamm A."/>
            <person name="Collins-Fairclough A.M."/>
            <person name="Bunk B."/>
            <person name="Sproer C."/>
        </authorList>
    </citation>
    <scope>NUCLEOTIDE SEQUENCE [LARGE SCALE GENOMIC DNA]</scope>
    <source>
        <strain evidence="1 2">NRRL 5646</strain>
    </source>
</reference>
<accession>A0ABX8RXY3</accession>
<dbReference type="RefSeq" id="WP_218475081.1">
    <property type="nucleotide sequence ID" value="NZ_BAABJN010000001.1"/>
</dbReference>
<proteinExistence type="predicted"/>
<evidence type="ECO:0000313" key="2">
    <source>
        <dbReference type="Proteomes" id="UP000694257"/>
    </source>
</evidence>
<sequence length="102" mass="10766">MGVVSATVNGRGYPNAASFTVTHNLIGLGPCSLDVSLNWRNLDTNETGTFNRHIDGPGFGITDPASTIFYPGFGRFVGAVSVNAGHVPPSGEVQFTVEPYHD</sequence>
<dbReference type="EMBL" id="CP078145">
    <property type="protein sequence ID" value="QXN93225.1"/>
    <property type="molecule type" value="Genomic_DNA"/>
</dbReference>
<organism evidence="1 2">
    <name type="scientific">Nocardia iowensis</name>
    <dbReference type="NCBI Taxonomy" id="204891"/>
    <lineage>
        <taxon>Bacteria</taxon>
        <taxon>Bacillati</taxon>
        <taxon>Actinomycetota</taxon>
        <taxon>Actinomycetes</taxon>
        <taxon>Mycobacteriales</taxon>
        <taxon>Nocardiaceae</taxon>
        <taxon>Nocardia</taxon>
    </lineage>
</organism>
<gene>
    <name evidence="1" type="ORF">KV110_09050</name>
</gene>
<keyword evidence="2" id="KW-1185">Reference proteome</keyword>
<dbReference type="Proteomes" id="UP000694257">
    <property type="component" value="Chromosome"/>
</dbReference>
<protein>
    <submittedName>
        <fullName evidence="1">Uncharacterized protein</fullName>
    </submittedName>
</protein>